<evidence type="ECO:0000256" key="7">
    <source>
        <dbReference type="SAM" id="Phobius"/>
    </source>
</evidence>
<reference evidence="9 10" key="1">
    <citation type="submission" date="2019-03" db="EMBL/GenBank/DDBJ databases">
        <title>Genomic Encyclopedia of Type Strains, Phase IV (KMG-IV): sequencing the most valuable type-strain genomes for metagenomic binning, comparative biology and taxonomic classification.</title>
        <authorList>
            <person name="Goeker M."/>
        </authorList>
    </citation>
    <scope>NUCLEOTIDE SEQUENCE [LARGE SCALE GENOMIC DNA]</scope>
    <source>
        <strain evidence="9 10">DSM 46831</strain>
    </source>
</reference>
<keyword evidence="3 7" id="KW-0812">Transmembrane</keyword>
<accession>A0A4R2RSZ0</accession>
<dbReference type="Proteomes" id="UP000294746">
    <property type="component" value="Unassembled WGS sequence"/>
</dbReference>
<dbReference type="EMBL" id="SLXV01000024">
    <property type="protein sequence ID" value="TCP66463.1"/>
    <property type="molecule type" value="Genomic_DNA"/>
</dbReference>
<keyword evidence="2" id="KW-1003">Cell membrane</keyword>
<evidence type="ECO:0000256" key="4">
    <source>
        <dbReference type="ARBA" id="ARBA00022989"/>
    </source>
</evidence>
<dbReference type="InterPro" id="IPR038323">
    <property type="entry name" value="ArAE_1_C_sf"/>
</dbReference>
<dbReference type="Gene3D" id="1.20.120.940">
    <property type="entry name" value="Putative aromatic acid exporter, C-terminal domain"/>
    <property type="match status" value="1"/>
</dbReference>
<keyword evidence="4 7" id="KW-1133">Transmembrane helix</keyword>
<evidence type="ECO:0000256" key="2">
    <source>
        <dbReference type="ARBA" id="ARBA00022475"/>
    </source>
</evidence>
<evidence type="ECO:0000313" key="10">
    <source>
        <dbReference type="Proteomes" id="UP000294746"/>
    </source>
</evidence>
<dbReference type="InterPro" id="IPR021062">
    <property type="entry name" value="ArAE_1_C"/>
</dbReference>
<organism evidence="9 10">
    <name type="scientific">Baia soyae</name>
    <dbReference type="NCBI Taxonomy" id="1544746"/>
    <lineage>
        <taxon>Bacteria</taxon>
        <taxon>Bacillati</taxon>
        <taxon>Bacillota</taxon>
        <taxon>Bacilli</taxon>
        <taxon>Bacillales</taxon>
        <taxon>Thermoactinomycetaceae</taxon>
        <taxon>Baia</taxon>
    </lineage>
</organism>
<feature type="transmembrane region" description="Helical" evidence="7">
    <location>
        <begin position="52"/>
        <end position="70"/>
    </location>
</feature>
<dbReference type="RefSeq" id="WP_131849088.1">
    <property type="nucleotide sequence ID" value="NZ_SLXV01000024.1"/>
</dbReference>
<dbReference type="InterPro" id="IPR052984">
    <property type="entry name" value="UPF0421"/>
</dbReference>
<evidence type="ECO:0000313" key="9">
    <source>
        <dbReference type="EMBL" id="TCP66463.1"/>
    </source>
</evidence>
<proteinExistence type="predicted"/>
<dbReference type="InterPro" id="IPR010343">
    <property type="entry name" value="ArAE_1"/>
</dbReference>
<dbReference type="PANTHER" id="PTHR40064:SF1">
    <property type="entry name" value="MEMBRANE PROTEIN"/>
    <property type="match status" value="1"/>
</dbReference>
<evidence type="ECO:0000256" key="1">
    <source>
        <dbReference type="ARBA" id="ARBA00004651"/>
    </source>
</evidence>
<gene>
    <name evidence="9" type="ORF">EDD57_12442</name>
</gene>
<comment type="caution">
    <text evidence="9">The sequence shown here is derived from an EMBL/GenBank/DDBJ whole genome shotgun (WGS) entry which is preliminary data.</text>
</comment>
<evidence type="ECO:0000256" key="3">
    <source>
        <dbReference type="ARBA" id="ARBA00022692"/>
    </source>
</evidence>
<protein>
    <submittedName>
        <fullName evidence="9">Uncharacterized membrane protein YgaE (UPF0421/DUF939 family)</fullName>
    </submittedName>
</protein>
<dbReference type="Pfam" id="PF06081">
    <property type="entry name" value="ArAE_1"/>
    <property type="match status" value="1"/>
</dbReference>
<feature type="domain" description="Putative aromatic acid exporter C-terminal" evidence="8">
    <location>
        <begin position="146"/>
        <end position="310"/>
    </location>
</feature>
<dbReference type="AlphaFoldDB" id="A0A4R2RSZ0"/>
<dbReference type="OrthoDB" id="357521at2"/>
<dbReference type="PANTHER" id="PTHR40064">
    <property type="entry name" value="MEMBRANE PROTEIN-RELATED"/>
    <property type="match status" value="1"/>
</dbReference>
<keyword evidence="10" id="KW-1185">Reference proteome</keyword>
<comment type="subcellular location">
    <subcellularLocation>
        <location evidence="1">Cell membrane</location>
        <topology evidence="1">Multi-pass membrane protein</topology>
    </subcellularLocation>
</comment>
<keyword evidence="5 7" id="KW-0472">Membrane</keyword>
<evidence type="ECO:0000256" key="6">
    <source>
        <dbReference type="SAM" id="MobiDB-lite"/>
    </source>
</evidence>
<feature type="transmembrane region" description="Helical" evidence="7">
    <location>
        <begin position="76"/>
        <end position="96"/>
    </location>
</feature>
<evidence type="ECO:0000259" key="8">
    <source>
        <dbReference type="Pfam" id="PF11728"/>
    </source>
</evidence>
<feature type="transmembrane region" description="Helical" evidence="7">
    <location>
        <begin position="116"/>
        <end position="138"/>
    </location>
</feature>
<dbReference type="GO" id="GO:0005886">
    <property type="term" value="C:plasma membrane"/>
    <property type="evidence" value="ECO:0007669"/>
    <property type="project" value="UniProtKB-SubCell"/>
</dbReference>
<feature type="region of interest" description="Disordered" evidence="6">
    <location>
        <begin position="313"/>
        <end position="335"/>
    </location>
</feature>
<evidence type="ECO:0000256" key="5">
    <source>
        <dbReference type="ARBA" id="ARBA00023136"/>
    </source>
</evidence>
<dbReference type="Pfam" id="PF11728">
    <property type="entry name" value="ArAE_1_C"/>
    <property type="match status" value="1"/>
</dbReference>
<sequence length="335" mass="38770">MFKIGYRTIKSAVGAGVAIAIAQYLHLDFYAGAGIITILCIKQTRKSSYETAWERFLTSVIGLLISWLIFQNIGYHPWTITLLLLVTFPIMVGLKAKEGIPAASVIISHLYTLQHIDWHVIVNELGIIVIGILVAFVVNSYMPSSEKKLLEHQRKIEQNFKRIFREMAIYLRYGESNWDGKELMETAEWIKEAKEMALHNIENHSTEEEKAMYRYFQMREKQFEIMERIMPTVSMLNHTCDQSQQIACYLEELADAIHPGNTADIYLERLEQMKREFREQPLPVDRIEFETRACLYFFVGEMKRYLIIKKALSKKKAAPDSSGKSTTKKMDPSPN</sequence>
<name>A0A4R2RSZ0_9BACL</name>